<dbReference type="Proteomes" id="UP000321484">
    <property type="component" value="Unassembled WGS sequence"/>
</dbReference>
<gene>
    <name evidence="2" type="ORF">AFE02nite_28220</name>
</gene>
<dbReference type="RefSeq" id="WP_034247137.1">
    <property type="nucleotide sequence ID" value="NZ_BJYK01000009.1"/>
</dbReference>
<dbReference type="GO" id="GO:0006629">
    <property type="term" value="P:lipid metabolic process"/>
    <property type="evidence" value="ECO:0007669"/>
    <property type="project" value="InterPro"/>
</dbReference>
<dbReference type="Gene3D" id="3.20.20.190">
    <property type="entry name" value="Phosphatidylinositol (PI) phosphodiesterase"/>
    <property type="match status" value="1"/>
</dbReference>
<dbReference type="PROSITE" id="PS51704">
    <property type="entry name" value="GP_PDE"/>
    <property type="match status" value="1"/>
</dbReference>
<protein>
    <submittedName>
        <fullName evidence="2">Glycerophosphodiester phosphodiesterase</fullName>
    </submittedName>
</protein>
<proteinExistence type="predicted"/>
<dbReference type="EMBL" id="BJYK01000009">
    <property type="protein sequence ID" value="GEN81088.1"/>
    <property type="molecule type" value="Genomic_DNA"/>
</dbReference>
<dbReference type="InterPro" id="IPR017946">
    <property type="entry name" value="PLC-like_Pdiesterase_TIM-brl"/>
</dbReference>
<dbReference type="PANTHER" id="PTHR46211:SF1">
    <property type="entry name" value="GLYCEROPHOSPHODIESTER PHOSPHODIESTERASE, CYTOPLASMIC"/>
    <property type="match status" value="1"/>
</dbReference>
<dbReference type="AlphaFoldDB" id="A0A511Z0V6"/>
<dbReference type="Pfam" id="PF03009">
    <property type="entry name" value="GDPD"/>
    <property type="match status" value="1"/>
</dbReference>
<accession>A0A511Z0V6</accession>
<dbReference type="OrthoDB" id="9758957at2"/>
<comment type="caution">
    <text evidence="2">The sequence shown here is derived from an EMBL/GenBank/DDBJ whole genome shotgun (WGS) entry which is preliminary data.</text>
</comment>
<dbReference type="InterPro" id="IPR030395">
    <property type="entry name" value="GP_PDE_dom"/>
</dbReference>
<evidence type="ECO:0000313" key="3">
    <source>
        <dbReference type="Proteomes" id="UP000321484"/>
    </source>
</evidence>
<organism evidence="2 3">
    <name type="scientific">Actinotalea fermentans</name>
    <dbReference type="NCBI Taxonomy" id="43671"/>
    <lineage>
        <taxon>Bacteria</taxon>
        <taxon>Bacillati</taxon>
        <taxon>Actinomycetota</taxon>
        <taxon>Actinomycetes</taxon>
        <taxon>Micrococcales</taxon>
        <taxon>Cellulomonadaceae</taxon>
        <taxon>Actinotalea</taxon>
    </lineage>
</organism>
<name>A0A511Z0V6_9CELL</name>
<feature type="domain" description="GP-PDE" evidence="1">
    <location>
        <begin position="1"/>
        <end position="258"/>
    </location>
</feature>
<dbReference type="PANTHER" id="PTHR46211">
    <property type="entry name" value="GLYCEROPHOSPHORYL DIESTER PHOSPHODIESTERASE"/>
    <property type="match status" value="1"/>
</dbReference>
<dbReference type="GO" id="GO:0008081">
    <property type="term" value="F:phosphoric diester hydrolase activity"/>
    <property type="evidence" value="ECO:0007669"/>
    <property type="project" value="InterPro"/>
</dbReference>
<reference evidence="2 3" key="1">
    <citation type="submission" date="2019-07" db="EMBL/GenBank/DDBJ databases">
        <title>Whole genome shotgun sequence of Actinotalea fermentans NBRC 105374.</title>
        <authorList>
            <person name="Hosoyama A."/>
            <person name="Uohara A."/>
            <person name="Ohji S."/>
            <person name="Ichikawa N."/>
        </authorList>
    </citation>
    <scope>NUCLEOTIDE SEQUENCE [LARGE SCALE GENOMIC DNA]</scope>
    <source>
        <strain evidence="2 3">NBRC 105374</strain>
    </source>
</reference>
<dbReference type="SUPFAM" id="SSF51695">
    <property type="entry name" value="PLC-like phosphodiesterases"/>
    <property type="match status" value="1"/>
</dbReference>
<evidence type="ECO:0000313" key="2">
    <source>
        <dbReference type="EMBL" id="GEN81088.1"/>
    </source>
</evidence>
<keyword evidence="3" id="KW-1185">Reference proteome</keyword>
<sequence length="271" mass="28350">MKVIAHRGNSWVAPENTLAAFEAAWRAGADSIELDVHLTADREVVVIHDDTVDATTDGSGAVGELALADVRALDAGAWFGTGFAGQRVPTFAEVLAFLGERAGIELLLELKGSWSADDVRLVTEPLAAAGLTDRVIGQSFWPGTVAALGEVAPELRRGLLVLETAAALADVPADLRALLPEAPTTAALVDLCRELGVVTCNPYGPLLARQPDLVPALHAAGLQVMVWTLDEEADWAAAREATVDAVITNRPDRLAGWLATTAAAPRESAAA</sequence>
<evidence type="ECO:0000259" key="1">
    <source>
        <dbReference type="PROSITE" id="PS51704"/>
    </source>
</evidence>